<reference evidence="1" key="1">
    <citation type="submission" date="2014-09" db="EMBL/GenBank/DDBJ databases">
        <authorList>
            <person name="Magalhaes I.L.F."/>
            <person name="Oliveira U."/>
            <person name="Santos F.R."/>
            <person name="Vidigal T.H.D.A."/>
            <person name="Brescovit A.D."/>
            <person name="Santos A.J."/>
        </authorList>
    </citation>
    <scope>NUCLEOTIDE SEQUENCE</scope>
    <source>
        <tissue evidence="1">Shoot tissue taken approximately 20 cm above the soil surface</tissue>
    </source>
</reference>
<proteinExistence type="predicted"/>
<dbReference type="AlphaFoldDB" id="A0A0A9GHR7"/>
<dbReference type="EMBL" id="GBRH01173859">
    <property type="protein sequence ID" value="JAE24037.1"/>
    <property type="molecule type" value="Transcribed_RNA"/>
</dbReference>
<organism evidence="1">
    <name type="scientific">Arundo donax</name>
    <name type="common">Giant reed</name>
    <name type="synonym">Donax arundinaceus</name>
    <dbReference type="NCBI Taxonomy" id="35708"/>
    <lineage>
        <taxon>Eukaryota</taxon>
        <taxon>Viridiplantae</taxon>
        <taxon>Streptophyta</taxon>
        <taxon>Embryophyta</taxon>
        <taxon>Tracheophyta</taxon>
        <taxon>Spermatophyta</taxon>
        <taxon>Magnoliopsida</taxon>
        <taxon>Liliopsida</taxon>
        <taxon>Poales</taxon>
        <taxon>Poaceae</taxon>
        <taxon>PACMAD clade</taxon>
        <taxon>Arundinoideae</taxon>
        <taxon>Arundineae</taxon>
        <taxon>Arundo</taxon>
    </lineage>
</organism>
<accession>A0A0A9GHR7</accession>
<reference evidence="1" key="2">
    <citation type="journal article" date="2015" name="Data Brief">
        <title>Shoot transcriptome of the giant reed, Arundo donax.</title>
        <authorList>
            <person name="Barrero R.A."/>
            <person name="Guerrero F.D."/>
            <person name="Moolhuijzen P."/>
            <person name="Goolsby J.A."/>
            <person name="Tidwell J."/>
            <person name="Bellgard S.E."/>
            <person name="Bellgard M.I."/>
        </authorList>
    </citation>
    <scope>NUCLEOTIDE SEQUENCE</scope>
    <source>
        <tissue evidence="1">Shoot tissue taken approximately 20 cm above the soil surface</tissue>
    </source>
</reference>
<name>A0A0A9GHR7_ARUDO</name>
<protein>
    <submittedName>
        <fullName evidence="1">Uncharacterized protein</fullName>
    </submittedName>
</protein>
<sequence>METSSKILNPYMPLQFLQVLQLDQQHCMFEWRNQQVSWSVWIHVPSWNHAFSLCYHLLASINLTQ</sequence>
<evidence type="ECO:0000313" key="1">
    <source>
        <dbReference type="EMBL" id="JAE24037.1"/>
    </source>
</evidence>